<dbReference type="AlphaFoldDB" id="A0A6A5XRQ0"/>
<accession>A0A6A5XRQ0</accession>
<reference evidence="2" key="1">
    <citation type="journal article" date="2020" name="Stud. Mycol.">
        <title>101 Dothideomycetes genomes: a test case for predicting lifestyles and emergence of pathogens.</title>
        <authorList>
            <person name="Haridas S."/>
            <person name="Albert R."/>
            <person name="Binder M."/>
            <person name="Bloem J."/>
            <person name="Labutti K."/>
            <person name="Salamov A."/>
            <person name="Andreopoulos B."/>
            <person name="Baker S."/>
            <person name="Barry K."/>
            <person name="Bills G."/>
            <person name="Bluhm B."/>
            <person name="Cannon C."/>
            <person name="Castanera R."/>
            <person name="Culley D."/>
            <person name="Daum C."/>
            <person name="Ezra D."/>
            <person name="Gonzalez J."/>
            <person name="Henrissat B."/>
            <person name="Kuo A."/>
            <person name="Liang C."/>
            <person name="Lipzen A."/>
            <person name="Lutzoni F."/>
            <person name="Magnuson J."/>
            <person name="Mondo S."/>
            <person name="Nolan M."/>
            <person name="Ohm R."/>
            <person name="Pangilinan J."/>
            <person name="Park H.-J."/>
            <person name="Ramirez L."/>
            <person name="Alfaro M."/>
            <person name="Sun H."/>
            <person name="Tritt A."/>
            <person name="Yoshinaga Y."/>
            <person name="Zwiers L.-H."/>
            <person name="Turgeon B."/>
            <person name="Goodwin S."/>
            <person name="Spatafora J."/>
            <person name="Crous P."/>
            <person name="Grigoriev I."/>
        </authorList>
    </citation>
    <scope>NUCLEOTIDE SEQUENCE</scope>
    <source>
        <strain evidence="2">CBS 175.79</strain>
    </source>
</reference>
<organism evidence="2 3">
    <name type="scientific">Aaosphaeria arxii CBS 175.79</name>
    <dbReference type="NCBI Taxonomy" id="1450172"/>
    <lineage>
        <taxon>Eukaryota</taxon>
        <taxon>Fungi</taxon>
        <taxon>Dikarya</taxon>
        <taxon>Ascomycota</taxon>
        <taxon>Pezizomycotina</taxon>
        <taxon>Dothideomycetes</taxon>
        <taxon>Pleosporomycetidae</taxon>
        <taxon>Pleosporales</taxon>
        <taxon>Pleosporales incertae sedis</taxon>
        <taxon>Aaosphaeria</taxon>
    </lineage>
</organism>
<dbReference type="EMBL" id="ML978069">
    <property type="protein sequence ID" value="KAF2015613.1"/>
    <property type="molecule type" value="Genomic_DNA"/>
</dbReference>
<protein>
    <submittedName>
        <fullName evidence="2">Uncharacterized protein</fullName>
    </submittedName>
</protein>
<sequence>MNEWKREQEENPRPEKKRKNEKSVSQSVSQSSLSALLCPTTGHSTTPTHQHPRTPSLRPPEILKPYSGHSSYCAADTLQPTTAVTCVPVLLPLPLLLPTRLPPISRLFPAKPTEDILISSHLTPILLYNPHSYFYSCSCSCSCSCSYPF</sequence>
<dbReference type="Proteomes" id="UP000799778">
    <property type="component" value="Unassembled WGS sequence"/>
</dbReference>
<proteinExistence type="predicted"/>
<feature type="compositionally biased region" description="Basic and acidic residues" evidence="1">
    <location>
        <begin position="1"/>
        <end position="14"/>
    </location>
</feature>
<gene>
    <name evidence="2" type="ORF">BU24DRAFT_421909</name>
</gene>
<feature type="compositionally biased region" description="Low complexity" evidence="1">
    <location>
        <begin position="23"/>
        <end position="37"/>
    </location>
</feature>
<evidence type="ECO:0000313" key="2">
    <source>
        <dbReference type="EMBL" id="KAF2015613.1"/>
    </source>
</evidence>
<feature type="region of interest" description="Disordered" evidence="1">
    <location>
        <begin position="1"/>
        <end position="63"/>
    </location>
</feature>
<evidence type="ECO:0000313" key="3">
    <source>
        <dbReference type="Proteomes" id="UP000799778"/>
    </source>
</evidence>
<evidence type="ECO:0000256" key="1">
    <source>
        <dbReference type="SAM" id="MobiDB-lite"/>
    </source>
</evidence>
<name>A0A6A5XRQ0_9PLEO</name>
<keyword evidence="3" id="KW-1185">Reference proteome</keyword>
<dbReference type="RefSeq" id="XP_033383952.1">
    <property type="nucleotide sequence ID" value="XM_033527843.1"/>
</dbReference>
<dbReference type="GeneID" id="54285240"/>